<dbReference type="InterPro" id="IPR016032">
    <property type="entry name" value="Sig_transdc_resp-reg_C-effctor"/>
</dbReference>
<comment type="caution">
    <text evidence="5">The sequence shown here is derived from an EMBL/GenBank/DDBJ whole genome shotgun (WGS) entry which is preliminary data.</text>
</comment>
<sequence>MLRLCYLSKRDMQQAVRDIILGHPKLDLVINLYITDNTAEMAAELESDIVLIDTAYLDEAAVIKTAEDVNQLNPDKRIIILTETEEENHLLTLVEAPIDSLVVKSDDKLDRDIYQAAHAVMENQFLIPIKITGLLIKRLNNMKLTSMDMFSTRLQQNGIPLTTKESQVAYFVKQGLKNKEIAERLDMKEGAVKVHVSRIYKKTKSNRRKGLIKDLNKIYSS</sequence>
<name>A0ABV9DGQ2_9BACI</name>
<dbReference type="RefSeq" id="WP_390294169.1">
    <property type="nucleotide sequence ID" value="NZ_JBHSFU010000004.1"/>
</dbReference>
<dbReference type="Proteomes" id="UP001595989">
    <property type="component" value="Unassembled WGS sequence"/>
</dbReference>
<evidence type="ECO:0000256" key="2">
    <source>
        <dbReference type="ARBA" id="ARBA00023125"/>
    </source>
</evidence>
<dbReference type="EMBL" id="JBHSFU010000004">
    <property type="protein sequence ID" value="MFC4557945.1"/>
    <property type="molecule type" value="Genomic_DNA"/>
</dbReference>
<feature type="domain" description="HTH luxR-type" evidence="4">
    <location>
        <begin position="154"/>
        <end position="219"/>
    </location>
</feature>
<reference evidence="6" key="1">
    <citation type="journal article" date="2019" name="Int. J. Syst. Evol. Microbiol.">
        <title>The Global Catalogue of Microorganisms (GCM) 10K type strain sequencing project: providing services to taxonomists for standard genome sequencing and annotation.</title>
        <authorList>
            <consortium name="The Broad Institute Genomics Platform"/>
            <consortium name="The Broad Institute Genome Sequencing Center for Infectious Disease"/>
            <person name="Wu L."/>
            <person name="Ma J."/>
        </authorList>
    </citation>
    <scope>NUCLEOTIDE SEQUENCE [LARGE SCALE GENOMIC DNA]</scope>
    <source>
        <strain evidence="6">CGMCC 4.7426</strain>
    </source>
</reference>
<dbReference type="Gene3D" id="3.40.50.2300">
    <property type="match status" value="1"/>
</dbReference>
<dbReference type="SMART" id="SM00421">
    <property type="entry name" value="HTH_LUXR"/>
    <property type="match status" value="1"/>
</dbReference>
<evidence type="ECO:0000256" key="1">
    <source>
        <dbReference type="ARBA" id="ARBA00023015"/>
    </source>
</evidence>
<protein>
    <submittedName>
        <fullName evidence="5">Helix-turn-helix transcriptional regulator</fullName>
    </submittedName>
</protein>
<keyword evidence="6" id="KW-1185">Reference proteome</keyword>
<dbReference type="PANTHER" id="PTHR43214:SF43">
    <property type="entry name" value="TWO-COMPONENT RESPONSE REGULATOR"/>
    <property type="match status" value="1"/>
</dbReference>
<dbReference type="PANTHER" id="PTHR43214">
    <property type="entry name" value="TWO-COMPONENT RESPONSE REGULATOR"/>
    <property type="match status" value="1"/>
</dbReference>
<dbReference type="PROSITE" id="PS50043">
    <property type="entry name" value="HTH_LUXR_2"/>
    <property type="match status" value="1"/>
</dbReference>
<keyword evidence="1" id="KW-0805">Transcription regulation</keyword>
<dbReference type="CDD" id="cd06170">
    <property type="entry name" value="LuxR_C_like"/>
    <property type="match status" value="1"/>
</dbReference>
<evidence type="ECO:0000313" key="6">
    <source>
        <dbReference type="Proteomes" id="UP001595989"/>
    </source>
</evidence>
<dbReference type="SUPFAM" id="SSF46894">
    <property type="entry name" value="C-terminal effector domain of the bipartite response regulators"/>
    <property type="match status" value="1"/>
</dbReference>
<evidence type="ECO:0000259" key="4">
    <source>
        <dbReference type="PROSITE" id="PS50043"/>
    </source>
</evidence>
<accession>A0ABV9DGQ2</accession>
<evidence type="ECO:0000256" key="3">
    <source>
        <dbReference type="ARBA" id="ARBA00023163"/>
    </source>
</evidence>
<organism evidence="5 6">
    <name type="scientific">Virgibacillus kekensis</name>
    <dbReference type="NCBI Taxonomy" id="202261"/>
    <lineage>
        <taxon>Bacteria</taxon>
        <taxon>Bacillati</taxon>
        <taxon>Bacillota</taxon>
        <taxon>Bacilli</taxon>
        <taxon>Bacillales</taxon>
        <taxon>Bacillaceae</taxon>
        <taxon>Virgibacillus</taxon>
    </lineage>
</organism>
<dbReference type="PRINTS" id="PR00038">
    <property type="entry name" value="HTHLUXR"/>
</dbReference>
<dbReference type="Pfam" id="PF00196">
    <property type="entry name" value="GerE"/>
    <property type="match status" value="1"/>
</dbReference>
<keyword evidence="2" id="KW-0238">DNA-binding</keyword>
<keyword evidence="3" id="KW-0804">Transcription</keyword>
<evidence type="ECO:0000313" key="5">
    <source>
        <dbReference type="EMBL" id="MFC4557945.1"/>
    </source>
</evidence>
<dbReference type="InterPro" id="IPR000792">
    <property type="entry name" value="Tscrpt_reg_LuxR_C"/>
</dbReference>
<proteinExistence type="predicted"/>
<dbReference type="InterPro" id="IPR039420">
    <property type="entry name" value="WalR-like"/>
</dbReference>
<gene>
    <name evidence="5" type="ORF">ACFO3D_06955</name>
</gene>